<dbReference type="PROSITE" id="PS00670">
    <property type="entry name" value="D_2_HYDROXYACID_DH_2"/>
    <property type="match status" value="1"/>
</dbReference>
<protein>
    <submittedName>
        <fullName evidence="8">D-3-phosphoglycerate dehydrogenase-like protein</fullName>
    </submittedName>
</protein>
<feature type="domain" description="D-isomer specific 2-hydroxyacid dehydrogenase NAD-binding" evidence="7">
    <location>
        <begin position="117"/>
        <end position="292"/>
    </location>
</feature>
<dbReference type="CDD" id="cd12176">
    <property type="entry name" value="PGDH_3"/>
    <property type="match status" value="1"/>
</dbReference>
<dbReference type="GO" id="GO:0051287">
    <property type="term" value="F:NAD binding"/>
    <property type="evidence" value="ECO:0007669"/>
    <property type="project" value="InterPro"/>
</dbReference>
<comment type="pathway">
    <text evidence="4">Amino-acid biosynthesis.</text>
</comment>
<name>A0A1X0P8Z4_9TRYP</name>
<keyword evidence="3" id="KW-0520">NAD</keyword>
<dbReference type="RefSeq" id="XP_028887361.1">
    <property type="nucleotide sequence ID" value="XM_029020853.1"/>
</dbReference>
<dbReference type="Pfam" id="PF00389">
    <property type="entry name" value="2-Hacid_dh"/>
    <property type="match status" value="1"/>
</dbReference>
<dbReference type="SUPFAM" id="SSF52283">
    <property type="entry name" value="Formate/glycerate dehydrogenase catalytic domain-like"/>
    <property type="match status" value="1"/>
</dbReference>
<dbReference type="NCBIfam" id="NF008759">
    <property type="entry name" value="PRK11790.1"/>
    <property type="match status" value="1"/>
</dbReference>
<dbReference type="InterPro" id="IPR050223">
    <property type="entry name" value="D-isomer_2-hydroxyacid_DH"/>
</dbReference>
<dbReference type="PANTHER" id="PTHR10996:SF282">
    <property type="entry name" value="D-3-PHOSPHOGLYCERATE DEHYDROGENASE 1-RELATED"/>
    <property type="match status" value="1"/>
</dbReference>
<dbReference type="InterPro" id="IPR036291">
    <property type="entry name" value="NAD(P)-bd_dom_sf"/>
</dbReference>
<dbReference type="InterPro" id="IPR029753">
    <property type="entry name" value="D-isomer_DH_CS"/>
</dbReference>
<dbReference type="PROSITE" id="PS00671">
    <property type="entry name" value="D_2_HYDROXYACID_DH_3"/>
    <property type="match status" value="1"/>
</dbReference>
<dbReference type="InterPro" id="IPR006139">
    <property type="entry name" value="D-isomer_2_OHA_DH_cat_dom"/>
</dbReference>
<dbReference type="Gene3D" id="3.40.50.720">
    <property type="entry name" value="NAD(P)-binding Rossmann-like Domain"/>
    <property type="match status" value="2"/>
</dbReference>
<evidence type="ECO:0000256" key="1">
    <source>
        <dbReference type="ARBA" id="ARBA00005854"/>
    </source>
</evidence>
<dbReference type="GeneID" id="39980633"/>
<comment type="similarity">
    <text evidence="1 5">Belongs to the D-isomer specific 2-hydroxyacid dehydrogenase family.</text>
</comment>
<evidence type="ECO:0000256" key="3">
    <source>
        <dbReference type="ARBA" id="ARBA00023027"/>
    </source>
</evidence>
<evidence type="ECO:0000313" key="8">
    <source>
        <dbReference type="EMBL" id="ORC93295.1"/>
    </source>
</evidence>
<keyword evidence="2 5" id="KW-0560">Oxidoreductase</keyword>
<dbReference type="Pfam" id="PF02826">
    <property type="entry name" value="2-Hacid_dh_C"/>
    <property type="match status" value="1"/>
</dbReference>
<dbReference type="SUPFAM" id="SSF55021">
    <property type="entry name" value="ACT-like"/>
    <property type="match status" value="1"/>
</dbReference>
<dbReference type="EMBL" id="NBCO01000001">
    <property type="protein sequence ID" value="ORC93295.1"/>
    <property type="molecule type" value="Genomic_DNA"/>
</dbReference>
<comment type="caution">
    <text evidence="8">The sequence shown here is derived from an EMBL/GenBank/DDBJ whole genome shotgun (WGS) entry which is preliminary data.</text>
</comment>
<reference evidence="8 9" key="1">
    <citation type="submission" date="2017-03" db="EMBL/GenBank/DDBJ databases">
        <title>An alternative strategy for trypanosome survival in the mammalian bloodstream revealed through genome and transcriptome analysis of the ubiquitous bovine parasite Trypanosoma (Megatrypanum) theileri.</title>
        <authorList>
            <person name="Kelly S."/>
            <person name="Ivens A."/>
            <person name="Mott A."/>
            <person name="O'Neill E."/>
            <person name="Emms D."/>
            <person name="Macleod O."/>
            <person name="Voorheis P."/>
            <person name="Matthews J."/>
            <person name="Matthews K."/>
            <person name="Carrington M."/>
        </authorList>
    </citation>
    <scope>NUCLEOTIDE SEQUENCE [LARGE SCALE GENOMIC DNA]</scope>
    <source>
        <strain evidence="8">Edinburgh</strain>
    </source>
</reference>
<dbReference type="CDD" id="cd04901">
    <property type="entry name" value="ACT_3PGDH"/>
    <property type="match status" value="1"/>
</dbReference>
<dbReference type="GO" id="GO:0047545">
    <property type="term" value="F:(S)-2-hydroxyglutarate dehydrogenase activity"/>
    <property type="evidence" value="ECO:0007669"/>
    <property type="project" value="UniProtKB-ARBA"/>
</dbReference>
<sequence>MKTTLADPPYRCLLLEGIHPIAKELLESQGIIVESYEKALPEEELLKKIKDVHFLGIRSKTTLTKKIFDGAPQLLAVGCFCIGTNQVDLDYANERGVPVFNSPFANTRSVAELVMGEIICLARKVFLRSTEVHQGLWNKTNKGCFEIRDKTIGIIGYGHIGSQVGVMAEALGMRAVFYDVVPKLQLGNAKRMNNMVDVLAVSDFVTVHVPETESTKGMFGEEEFKKMKEGSYFLNLSRGTVVNLDALSKFLHAGHLAGAAIDVYPDEPEAAGDIFKTPLQGIPNVILTPHIGGSTVEAQNAIATEVANAFISFVTCGSTTGAVNFPELTPPLPTKDTHRITNVHFNEPGVLSLINRIVLELNCNIGMQYVSTKGRVGYLVMDMDMQRDVSLELRKRISELDRSIRTLIIFQRN</sequence>
<dbReference type="InterPro" id="IPR006140">
    <property type="entry name" value="D-isomer_DH_NAD-bd"/>
</dbReference>
<dbReference type="SUPFAM" id="SSF51735">
    <property type="entry name" value="NAD(P)-binding Rossmann-fold domains"/>
    <property type="match status" value="1"/>
</dbReference>
<dbReference type="GO" id="GO:0006564">
    <property type="term" value="P:L-serine biosynthetic process"/>
    <property type="evidence" value="ECO:0007669"/>
    <property type="project" value="UniProtKB-ARBA"/>
</dbReference>
<dbReference type="GO" id="GO:0004617">
    <property type="term" value="F:phosphoglycerate dehydrogenase activity"/>
    <property type="evidence" value="ECO:0007669"/>
    <property type="project" value="UniProtKB-ARBA"/>
</dbReference>
<dbReference type="Proteomes" id="UP000192257">
    <property type="component" value="Unassembled WGS sequence"/>
</dbReference>
<evidence type="ECO:0000256" key="4">
    <source>
        <dbReference type="ARBA" id="ARBA00029440"/>
    </source>
</evidence>
<accession>A0A1X0P8Z4</accession>
<dbReference type="InterPro" id="IPR045865">
    <property type="entry name" value="ACT-like_dom_sf"/>
</dbReference>
<feature type="domain" description="D-isomer specific 2-hydroxyacid dehydrogenase catalytic" evidence="6">
    <location>
        <begin position="13"/>
        <end position="324"/>
    </location>
</feature>
<keyword evidence="9" id="KW-1185">Reference proteome</keyword>
<evidence type="ECO:0000256" key="5">
    <source>
        <dbReference type="RuleBase" id="RU003719"/>
    </source>
</evidence>
<proteinExistence type="inferred from homology"/>
<dbReference type="PANTHER" id="PTHR10996">
    <property type="entry name" value="2-HYDROXYACID DEHYDROGENASE-RELATED"/>
    <property type="match status" value="1"/>
</dbReference>
<evidence type="ECO:0000313" key="9">
    <source>
        <dbReference type="Proteomes" id="UP000192257"/>
    </source>
</evidence>
<dbReference type="FunFam" id="3.40.50.720:FF:000041">
    <property type="entry name" value="D-3-phosphoglycerate dehydrogenase"/>
    <property type="match status" value="1"/>
</dbReference>
<dbReference type="OrthoDB" id="418179at2759"/>
<evidence type="ECO:0000259" key="7">
    <source>
        <dbReference type="Pfam" id="PF02826"/>
    </source>
</evidence>
<organism evidence="8 9">
    <name type="scientific">Trypanosoma theileri</name>
    <dbReference type="NCBI Taxonomy" id="67003"/>
    <lineage>
        <taxon>Eukaryota</taxon>
        <taxon>Discoba</taxon>
        <taxon>Euglenozoa</taxon>
        <taxon>Kinetoplastea</taxon>
        <taxon>Metakinetoplastina</taxon>
        <taxon>Trypanosomatida</taxon>
        <taxon>Trypanosomatidae</taxon>
        <taxon>Trypanosoma</taxon>
    </lineage>
</organism>
<dbReference type="Gene3D" id="3.30.70.260">
    <property type="match status" value="1"/>
</dbReference>
<dbReference type="AlphaFoldDB" id="A0A1X0P8Z4"/>
<gene>
    <name evidence="8" type="ORF">TM35_000011720</name>
</gene>
<dbReference type="STRING" id="67003.A0A1X0P8Z4"/>
<dbReference type="VEuPathDB" id="TriTrypDB:TM35_000011720"/>
<evidence type="ECO:0000259" key="6">
    <source>
        <dbReference type="Pfam" id="PF00389"/>
    </source>
</evidence>
<evidence type="ECO:0000256" key="2">
    <source>
        <dbReference type="ARBA" id="ARBA00023002"/>
    </source>
</evidence>